<dbReference type="RefSeq" id="XP_035320526.1">
    <property type="nucleotide sequence ID" value="XM_035463695.1"/>
</dbReference>
<evidence type="ECO:0000259" key="2">
    <source>
        <dbReference type="Pfam" id="PF01979"/>
    </source>
</evidence>
<dbReference type="SUPFAM" id="SSF51556">
    <property type="entry name" value="Metallo-dependent hydrolases"/>
    <property type="match status" value="1"/>
</dbReference>
<organism evidence="4 5">
    <name type="scientific">Geosmithia morbida</name>
    <dbReference type="NCBI Taxonomy" id="1094350"/>
    <lineage>
        <taxon>Eukaryota</taxon>
        <taxon>Fungi</taxon>
        <taxon>Dikarya</taxon>
        <taxon>Ascomycota</taxon>
        <taxon>Pezizomycotina</taxon>
        <taxon>Sordariomycetes</taxon>
        <taxon>Hypocreomycetidae</taxon>
        <taxon>Hypocreales</taxon>
        <taxon>Bionectriaceae</taxon>
        <taxon>Geosmithia</taxon>
    </lineage>
</organism>
<feature type="region of interest" description="Disordered" evidence="1">
    <location>
        <begin position="624"/>
        <end position="643"/>
    </location>
</feature>
<dbReference type="EMBL" id="JAANYQ010000011">
    <property type="protein sequence ID" value="KAF4121874.1"/>
    <property type="molecule type" value="Genomic_DNA"/>
</dbReference>
<dbReference type="InterPro" id="IPR032466">
    <property type="entry name" value="Metal_Hydrolase"/>
</dbReference>
<gene>
    <name evidence="4" type="ORF">GMORB2_1714</name>
</gene>
<dbReference type="Proteomes" id="UP000749293">
    <property type="component" value="Unassembled WGS sequence"/>
</dbReference>
<dbReference type="InterPro" id="IPR056591">
    <property type="entry name" value="ELP3-like_N"/>
</dbReference>
<evidence type="ECO:0000256" key="1">
    <source>
        <dbReference type="SAM" id="MobiDB-lite"/>
    </source>
</evidence>
<dbReference type="InterPro" id="IPR051781">
    <property type="entry name" value="Metallo-dep_Hydrolase"/>
</dbReference>
<dbReference type="InterPro" id="IPR011059">
    <property type="entry name" value="Metal-dep_hydrolase_composite"/>
</dbReference>
<feature type="compositionally biased region" description="Low complexity" evidence="1">
    <location>
        <begin position="625"/>
        <end position="643"/>
    </location>
</feature>
<sequence>MATATAVVTSTLTVGGPRKKAAADLVPESERFLRACADVANALIEDHEATKDGRPPRDIKLNALRGKMSKKHKLKNIPPLTAIIAAIPEHYKKYILPKLIAKPIHGHNLGSVQLAPLTHLNKVTPLVSQAASHESHQRFLFFSSLTSVTDKMTVTAHDSSLDTSLRSVTFNNGAAGGISEKLIKPWKLPPQKTYVLHNARVVDPVMGTVSPRVVTIADGLITAIGVSVKLQSEEILIDLQGRYLCPGLIDCHVHITSVAGEATLGGAGMGGDPAVSYLRQPFLCRQMLDRGFTTVRDVGGATLALKEAIEDGVFAGPRLFIANKALSQTGGHGDVRGSHEKSQSCCGGQSGMLGVVVDGVDECTRAAREQIRTGADFIKIMASGGVASPTDRLTSTQFRAAEIEAIADVANGSGTYVTAHAYTPQAVRHAVVNGVRGIEHGNLIDEETAELMVRFGVYLTPTLVTYDAMASNKYAGFLPPTNQAKNRAVLERGLESLRIASNAGVIICHGSDLLGPLQAEQSREFAIRASVLSSTKVLQGATVNAASLLRQQNTLGQIREGFKADLLVLDENPLDNAAILSHPEDNVLAVIKDGRVYKSGYRPGKLRNLMPSYVAGPTGPMCTEAGATGADDQDQANDSADFS</sequence>
<proteinExistence type="predicted"/>
<dbReference type="GeneID" id="55967944"/>
<dbReference type="InterPro" id="IPR006680">
    <property type="entry name" value="Amidohydro-rel"/>
</dbReference>
<keyword evidence="5" id="KW-1185">Reference proteome</keyword>
<dbReference type="PANTHER" id="PTHR43135:SF3">
    <property type="entry name" value="ALPHA-D-RIBOSE 1-METHYLPHOSPHONATE 5-TRIPHOSPHATE DIPHOSPHATASE"/>
    <property type="match status" value="1"/>
</dbReference>
<dbReference type="Gene3D" id="3.20.20.140">
    <property type="entry name" value="Metal-dependent hydrolases"/>
    <property type="match status" value="1"/>
</dbReference>
<feature type="domain" description="ELP3-like N-terminal" evidence="3">
    <location>
        <begin position="32"/>
        <end position="104"/>
    </location>
</feature>
<evidence type="ECO:0000313" key="5">
    <source>
        <dbReference type="Proteomes" id="UP000749293"/>
    </source>
</evidence>
<dbReference type="PANTHER" id="PTHR43135">
    <property type="entry name" value="ALPHA-D-RIBOSE 1-METHYLPHOSPHONATE 5-TRIPHOSPHATE DIPHOSPHATASE"/>
    <property type="match status" value="1"/>
</dbReference>
<dbReference type="InterPro" id="IPR057744">
    <property type="entry name" value="OTAase-like"/>
</dbReference>
<dbReference type="OrthoDB" id="5595695at2759"/>
<dbReference type="SUPFAM" id="SSF51338">
    <property type="entry name" value="Composite domain of metallo-dependent hydrolases"/>
    <property type="match status" value="1"/>
</dbReference>
<dbReference type="AlphaFoldDB" id="A0A9P4YVP8"/>
<accession>A0A9P4YVP8</accession>
<comment type="caution">
    <text evidence="4">The sequence shown here is derived from an EMBL/GenBank/DDBJ whole genome shotgun (WGS) entry which is preliminary data.</text>
</comment>
<evidence type="ECO:0000313" key="4">
    <source>
        <dbReference type="EMBL" id="KAF4121874.1"/>
    </source>
</evidence>
<dbReference type="Pfam" id="PF23613">
    <property type="entry name" value="ELP3_N"/>
    <property type="match status" value="1"/>
</dbReference>
<dbReference type="CDD" id="cd01299">
    <property type="entry name" value="Met_dep_hydrolase_A"/>
    <property type="match status" value="1"/>
</dbReference>
<evidence type="ECO:0000259" key="3">
    <source>
        <dbReference type="Pfam" id="PF23613"/>
    </source>
</evidence>
<reference evidence="4" key="1">
    <citation type="submission" date="2020-03" db="EMBL/GenBank/DDBJ databases">
        <title>Site-based positive gene gene selection in Geosmithia morbida across the United States reveals a broad range of putative effectors and factors for local host and environmental adapation.</title>
        <authorList>
            <person name="Onufrak A."/>
            <person name="Murdoch R.W."/>
            <person name="Gazis R."/>
            <person name="Huff M."/>
            <person name="Staton M."/>
            <person name="Klingeman W."/>
            <person name="Hadziabdic D."/>
        </authorList>
    </citation>
    <scope>NUCLEOTIDE SEQUENCE</scope>
    <source>
        <strain evidence="4">1262</strain>
    </source>
</reference>
<dbReference type="Gene3D" id="2.30.40.10">
    <property type="entry name" value="Urease, subunit C, domain 1"/>
    <property type="match status" value="1"/>
</dbReference>
<dbReference type="GO" id="GO:0016810">
    <property type="term" value="F:hydrolase activity, acting on carbon-nitrogen (but not peptide) bonds"/>
    <property type="evidence" value="ECO:0007669"/>
    <property type="project" value="InterPro"/>
</dbReference>
<feature type="domain" description="Amidohydrolase-related" evidence="2">
    <location>
        <begin position="243"/>
        <end position="596"/>
    </location>
</feature>
<dbReference type="Pfam" id="PF01979">
    <property type="entry name" value="Amidohydro_1"/>
    <property type="match status" value="1"/>
</dbReference>
<protein>
    <submittedName>
        <fullName evidence="4">Imidazolonepropionase or related amidohydrolase</fullName>
    </submittedName>
</protein>
<name>A0A9P4YVP8_9HYPO</name>